<dbReference type="Gene3D" id="1.10.418.10">
    <property type="entry name" value="Calponin-like domain"/>
    <property type="match status" value="2"/>
</dbReference>
<dbReference type="SUPFAM" id="SSF47576">
    <property type="entry name" value="Calponin-homology domain, CH-domain"/>
    <property type="match status" value="1"/>
</dbReference>
<organism evidence="6">
    <name type="scientific">Oikopleura dioica</name>
    <name type="common">Tunicate</name>
    <dbReference type="NCBI Taxonomy" id="34765"/>
    <lineage>
        <taxon>Eukaryota</taxon>
        <taxon>Metazoa</taxon>
        <taxon>Chordata</taxon>
        <taxon>Tunicata</taxon>
        <taxon>Appendicularia</taxon>
        <taxon>Copelata</taxon>
        <taxon>Oikopleuridae</taxon>
        <taxon>Oikopleura</taxon>
    </lineage>
</organism>
<dbReference type="PROSITE" id="PS00020">
    <property type="entry name" value="ACTININ_2"/>
    <property type="match status" value="1"/>
</dbReference>
<dbReference type="Pfam" id="PF00307">
    <property type="entry name" value="CH"/>
    <property type="match status" value="2"/>
</dbReference>
<dbReference type="InterPro" id="IPR002017">
    <property type="entry name" value="Spectrin_repeat"/>
</dbReference>
<dbReference type="SMART" id="SM00033">
    <property type="entry name" value="CH"/>
    <property type="match status" value="2"/>
</dbReference>
<dbReference type="InterPro" id="IPR001589">
    <property type="entry name" value="Actinin_actin-bd_CS"/>
</dbReference>
<protein>
    <recommendedName>
        <fullName evidence="5">Calponin-homology (CH) domain-containing protein</fullName>
    </recommendedName>
</protein>
<dbReference type="FunFam" id="1.10.418.10:FF:000005">
    <property type="entry name" value="Actinin alpha 4"/>
    <property type="match status" value="1"/>
</dbReference>
<keyword evidence="1" id="KW-0677">Repeat</keyword>
<dbReference type="FunFam" id="1.10.418.10:FF:000001">
    <property type="entry name" value="Actinin alpha 1"/>
    <property type="match status" value="1"/>
</dbReference>
<dbReference type="InterPro" id="IPR036872">
    <property type="entry name" value="CH_dom_sf"/>
</dbReference>
<dbReference type="CDD" id="cd21214">
    <property type="entry name" value="CH_ACTN_rpt1"/>
    <property type="match status" value="1"/>
</dbReference>
<evidence type="ECO:0000256" key="2">
    <source>
        <dbReference type="ARBA" id="ARBA00023203"/>
    </source>
</evidence>
<sequence length="469" mass="54398">MDPVNEYGYPVEDPDDPYMHQEEEWDREGLLDPAWERQQRKTFTAWCNSHLRKAGTGIEAIDVDFRNGLKLMLLLEVISGERLAKPDRGKMRFHKIANVNKALDFIESKGVRLVSIGAEEIVDGNIKMTLGMIWTIILRFAIQDISVEETSAKEGLLLWCQRKTAPYKNVNVQNFHMSWKDGLAFCALIHRHRPDILPNYDDLRKDDPMTNLNLAFDIAEKHLDIPKMLDAEDLVEVAKPDERAVMTYVSCYYHAFSGQQKVKYNINVILKVLDVNQANEKLMDEYERLASDLMEWIERTRPSLEDRTVENQMSDVQTRLDQFRDYRRNQKPPRSDQKGELESSYNTLQTRLRLANRPAFVPSEGRMVSDIASAWKGLEAAEKGYEEWLIAELRRLERLDHLAKKFYHKSQIHQSWTVGKEDIPQVRGLPILQSFRAQGTDQETRSVRVGLGRSSGPRRADRRYCTGTQ</sequence>
<evidence type="ECO:0000256" key="4">
    <source>
        <dbReference type="SAM" id="MobiDB-lite"/>
    </source>
</evidence>
<reference evidence="6" key="1">
    <citation type="journal article" date="2010" name="Science">
        <title>Plasticity of animal genome architecture unmasked by rapid evolution of a pelagic tunicate.</title>
        <authorList>
            <person name="Denoeud F."/>
            <person name="Henriet S."/>
            <person name="Mungpakdee S."/>
            <person name="Aury J.M."/>
            <person name="Da Silva C."/>
            <person name="Brinkmann H."/>
            <person name="Mikhaleva J."/>
            <person name="Olsen L.C."/>
            <person name="Jubin C."/>
            <person name="Canestro C."/>
            <person name="Bouquet J.M."/>
            <person name="Danks G."/>
            <person name="Poulain J."/>
            <person name="Campsteijn C."/>
            <person name="Adamski M."/>
            <person name="Cross I."/>
            <person name="Yadetie F."/>
            <person name="Muffato M."/>
            <person name="Louis A."/>
            <person name="Butcher S."/>
            <person name="Tsagkogeorga G."/>
            <person name="Konrad A."/>
            <person name="Singh S."/>
            <person name="Jensen M.F."/>
            <person name="Cong E.H."/>
            <person name="Eikeseth-Otteraa H."/>
            <person name="Noel B."/>
            <person name="Anthouard V."/>
            <person name="Porcel B.M."/>
            <person name="Kachouri-Lafond R."/>
            <person name="Nishino A."/>
            <person name="Ugolini M."/>
            <person name="Chourrout P."/>
            <person name="Nishida H."/>
            <person name="Aasland R."/>
            <person name="Huzurbazar S."/>
            <person name="Westhof E."/>
            <person name="Delsuc F."/>
            <person name="Lehrach H."/>
            <person name="Reinhardt R."/>
            <person name="Weissenbach J."/>
            <person name="Roy S.W."/>
            <person name="Artiguenave F."/>
            <person name="Postlethwait J.H."/>
            <person name="Manak J.R."/>
            <person name="Thompson E.M."/>
            <person name="Jaillon O."/>
            <person name="Du Pasquier L."/>
            <person name="Boudinot P."/>
            <person name="Liberles D.A."/>
            <person name="Volff J.N."/>
            <person name="Philippe H."/>
            <person name="Lenhard B."/>
            <person name="Roest Crollius H."/>
            <person name="Wincker P."/>
            <person name="Chourrout D."/>
        </authorList>
    </citation>
    <scope>NUCLEOTIDE SEQUENCE [LARGE SCALE GENOMIC DNA]</scope>
</reference>
<evidence type="ECO:0000313" key="6">
    <source>
        <dbReference type="EMBL" id="CBY30950.1"/>
    </source>
</evidence>
<feature type="compositionally biased region" description="Basic and acidic residues" evidence="4">
    <location>
        <begin position="458"/>
        <end position="469"/>
    </location>
</feature>
<dbReference type="CDD" id="cd21216">
    <property type="entry name" value="CH_ACTN_rpt2"/>
    <property type="match status" value="1"/>
</dbReference>
<dbReference type="PROSITE" id="PS00019">
    <property type="entry name" value="ACTININ_1"/>
    <property type="match status" value="1"/>
</dbReference>
<dbReference type="Pfam" id="PF00435">
    <property type="entry name" value="Spectrin"/>
    <property type="match status" value="1"/>
</dbReference>
<dbReference type="AlphaFoldDB" id="E4Y5Q0"/>
<dbReference type="PROSITE" id="PS50021">
    <property type="entry name" value="CH"/>
    <property type="match status" value="2"/>
</dbReference>
<name>E4Y5Q0_OIKDI</name>
<accession>E4Y5Q0</accession>
<dbReference type="GO" id="GO:0003779">
    <property type="term" value="F:actin binding"/>
    <property type="evidence" value="ECO:0007669"/>
    <property type="project" value="UniProtKB-KW"/>
</dbReference>
<dbReference type="SUPFAM" id="SSF46966">
    <property type="entry name" value="Spectrin repeat"/>
    <property type="match status" value="1"/>
</dbReference>
<proteinExistence type="predicted"/>
<keyword evidence="2" id="KW-0009">Actin-binding</keyword>
<feature type="coiled-coil region" evidence="3">
    <location>
        <begin position="272"/>
        <end position="299"/>
    </location>
</feature>
<dbReference type="PANTHER" id="PTHR11915">
    <property type="entry name" value="SPECTRIN/FILAMIN RELATED CYTOSKELETAL PROTEIN"/>
    <property type="match status" value="1"/>
</dbReference>
<dbReference type="InterPro" id="IPR001715">
    <property type="entry name" value="CH_dom"/>
</dbReference>
<gene>
    <name evidence="6" type="ORF">GSOID_T00018897001</name>
</gene>
<evidence type="ECO:0000256" key="3">
    <source>
        <dbReference type="SAM" id="Coils"/>
    </source>
</evidence>
<feature type="region of interest" description="Disordered" evidence="4">
    <location>
        <begin position="443"/>
        <end position="469"/>
    </location>
</feature>
<dbReference type="Gene3D" id="1.20.58.60">
    <property type="match status" value="1"/>
</dbReference>
<feature type="domain" description="Calponin-homology (CH)" evidence="5">
    <location>
        <begin position="37"/>
        <end position="141"/>
    </location>
</feature>
<dbReference type="Proteomes" id="UP000011014">
    <property type="component" value="Unassembled WGS sequence"/>
</dbReference>
<dbReference type="EMBL" id="FN654288">
    <property type="protein sequence ID" value="CBY30950.1"/>
    <property type="molecule type" value="Genomic_DNA"/>
</dbReference>
<evidence type="ECO:0000256" key="1">
    <source>
        <dbReference type="ARBA" id="ARBA00022737"/>
    </source>
</evidence>
<feature type="domain" description="Calponin-homology (CH)" evidence="5">
    <location>
        <begin position="150"/>
        <end position="257"/>
    </location>
</feature>
<evidence type="ECO:0000259" key="5">
    <source>
        <dbReference type="PROSITE" id="PS50021"/>
    </source>
</evidence>
<keyword evidence="3" id="KW-0175">Coiled coil</keyword>